<dbReference type="InterPro" id="IPR014966">
    <property type="entry name" value="FRG-dom"/>
</dbReference>
<dbReference type="SMART" id="SM00901">
    <property type="entry name" value="FRG"/>
    <property type="match status" value="1"/>
</dbReference>
<dbReference type="EMBL" id="CP030843">
    <property type="protein sequence ID" value="AXC16248.1"/>
    <property type="molecule type" value="Genomic_DNA"/>
</dbReference>
<protein>
    <recommendedName>
        <fullName evidence="1">FRG domain-containing protein</fullName>
    </recommendedName>
</protein>
<reference evidence="2 3" key="1">
    <citation type="journal article" date="2018" name="Front. Microbiol.">
        <title>Hydrolytic Capabilities as a Key to Environmental Success: Chitinolytic and Cellulolytic Acidobacteria From Acidic Sub-arctic Soils and Boreal Peatlands.</title>
        <authorList>
            <person name="Belova S.E."/>
            <person name="Ravin N.V."/>
            <person name="Pankratov T.A."/>
            <person name="Rakitin A.L."/>
            <person name="Ivanova A.A."/>
            <person name="Beletsky A.V."/>
            <person name="Mardanov A.V."/>
            <person name="Sinninghe Damste J.S."/>
            <person name="Dedysh S.N."/>
        </authorList>
    </citation>
    <scope>NUCLEOTIDE SEQUENCE [LARGE SCALE GENOMIC DNA]</scope>
    <source>
        <strain evidence="2 3">SBC82</strain>
        <plasmid evidence="3">pacpol4</plasmid>
    </source>
</reference>
<name>A0A2Z5GB78_9BACT</name>
<dbReference type="Pfam" id="PF08867">
    <property type="entry name" value="FRG"/>
    <property type="match status" value="1"/>
</dbReference>
<organism evidence="2 3">
    <name type="scientific">Acidisarcina polymorpha</name>
    <dbReference type="NCBI Taxonomy" id="2211140"/>
    <lineage>
        <taxon>Bacteria</taxon>
        <taxon>Pseudomonadati</taxon>
        <taxon>Acidobacteriota</taxon>
        <taxon>Terriglobia</taxon>
        <taxon>Terriglobales</taxon>
        <taxon>Acidobacteriaceae</taxon>
        <taxon>Acidisarcina</taxon>
    </lineage>
</organism>
<dbReference type="KEGG" id="abas:ACPOL_7048"/>
<geneLocation type="plasmid" evidence="3">
    <name>pacpol4</name>
</geneLocation>
<feature type="domain" description="FRG" evidence="1">
    <location>
        <begin position="29"/>
        <end position="128"/>
    </location>
</feature>
<evidence type="ECO:0000259" key="1">
    <source>
        <dbReference type="SMART" id="SM00901"/>
    </source>
</evidence>
<keyword evidence="3" id="KW-1185">Reference proteome</keyword>
<gene>
    <name evidence="2" type="ORF">ACPOL_7048</name>
</gene>
<dbReference type="Proteomes" id="UP000253606">
    <property type="component" value="Plasmid pACPOL4"/>
</dbReference>
<keyword evidence="2" id="KW-0614">Plasmid</keyword>
<sequence length="325" mass="37099">MLKKRTKTPVPLRSLTDFIEEFDRYFSGSTQLKCYRGQRDASWPNVAGIFRPDAKELLEDEKRAVRRLISVQPHEFASDETMFDKLVRMQHFGLPTRLLDVSRNAMVALFFATDAGPIDSKPSDGLVTAFAIPPELEKYYDSDSVSCIANLANMTAEEKAKLFQLKETLTEDLSEARTIELFNQNDVVQRLLQFIRAEKSYFRPIMNPADLFVPYFVHPKMSNRRILAQSGAFILYGFTPPQTMFFPYQIDPTSFTVPHDVKRSIREALDNIGINESTLFPEIDKAAAWIKNSYPGSSASGTTMQKPTTGMHPMRALWNLFRTSR</sequence>
<dbReference type="AlphaFoldDB" id="A0A2Z5GB78"/>
<evidence type="ECO:0000313" key="2">
    <source>
        <dbReference type="EMBL" id="AXC16248.1"/>
    </source>
</evidence>
<evidence type="ECO:0000313" key="3">
    <source>
        <dbReference type="Proteomes" id="UP000253606"/>
    </source>
</evidence>
<accession>A0A2Z5GB78</accession>
<proteinExistence type="predicted"/>
<dbReference type="OrthoDB" id="9816036at2"/>
<dbReference type="RefSeq" id="WP_114211410.1">
    <property type="nucleotide sequence ID" value="NZ_CP030843.1"/>
</dbReference>